<evidence type="ECO:0000256" key="11">
    <source>
        <dbReference type="ARBA" id="ARBA00022792"/>
    </source>
</evidence>
<dbReference type="SUPFAM" id="SSF53623">
    <property type="entry name" value="MurD-like peptide ligases, catalytic domain"/>
    <property type="match status" value="1"/>
</dbReference>
<feature type="binding site" evidence="19">
    <location>
        <position position="189"/>
    </location>
    <ligand>
        <name>Mg(2+)</name>
        <dbReference type="ChEBI" id="CHEBI:18420"/>
        <label>1</label>
    </ligand>
</feature>
<dbReference type="GO" id="GO:0006730">
    <property type="term" value="P:one-carbon metabolic process"/>
    <property type="evidence" value="ECO:0007669"/>
    <property type="project" value="UniProtKB-KW"/>
</dbReference>
<evidence type="ECO:0000256" key="19">
    <source>
        <dbReference type="PIRSR" id="PIRSR038895-2"/>
    </source>
</evidence>
<dbReference type="Gene3D" id="3.40.1190.10">
    <property type="entry name" value="Mur-like, catalytic domain"/>
    <property type="match status" value="1"/>
</dbReference>
<comment type="catalytic activity">
    <reaction evidence="16 17">
        <text>(6S)-5,6,7,8-tetrahydrofolyl-(gamma-L-Glu)(n) + L-glutamate + ATP = (6S)-5,6,7,8-tetrahydrofolyl-(gamma-L-Glu)(n+1) + ADP + phosphate + H(+)</text>
        <dbReference type="Rhea" id="RHEA:10580"/>
        <dbReference type="Rhea" id="RHEA-COMP:14738"/>
        <dbReference type="Rhea" id="RHEA-COMP:14740"/>
        <dbReference type="ChEBI" id="CHEBI:15378"/>
        <dbReference type="ChEBI" id="CHEBI:29985"/>
        <dbReference type="ChEBI" id="CHEBI:30616"/>
        <dbReference type="ChEBI" id="CHEBI:43474"/>
        <dbReference type="ChEBI" id="CHEBI:141005"/>
        <dbReference type="ChEBI" id="CHEBI:456216"/>
        <dbReference type="EC" id="6.3.2.17"/>
    </reaction>
</comment>
<dbReference type="InterPro" id="IPR023600">
    <property type="entry name" value="Folylpolyglutamate_synth_euk"/>
</dbReference>
<evidence type="ECO:0000256" key="18">
    <source>
        <dbReference type="PIRSR" id="PIRSR038895-1"/>
    </source>
</evidence>
<dbReference type="InterPro" id="IPR001645">
    <property type="entry name" value="Folylpolyglutamate_synth"/>
</dbReference>
<dbReference type="AlphaFoldDB" id="A0A8G1R5Q1"/>
<dbReference type="SUPFAM" id="SSF53244">
    <property type="entry name" value="MurD-like peptide ligases, peptide-binding domain"/>
    <property type="match status" value="1"/>
</dbReference>
<evidence type="ECO:0000256" key="8">
    <source>
        <dbReference type="ARBA" id="ARBA00022598"/>
    </source>
</evidence>
<evidence type="ECO:0000256" key="13">
    <source>
        <dbReference type="ARBA" id="ARBA00022842"/>
    </source>
</evidence>
<keyword evidence="9 19" id="KW-0479">Metal-binding</keyword>
<dbReference type="PANTHER" id="PTHR11136:SF5">
    <property type="entry name" value="FOLYLPOLYGLUTAMATE SYNTHASE, MITOCHONDRIAL"/>
    <property type="match status" value="1"/>
</dbReference>
<keyword evidence="7 17" id="KW-0554">One-carbon metabolism</keyword>
<protein>
    <recommendedName>
        <fullName evidence="17">Folylpolyglutamate synthase</fullName>
        <ecNumber evidence="17">6.3.2.17</ecNumber>
    </recommendedName>
    <alternativeName>
        <fullName evidence="17">Folylpoly-gamma-glutamate synthetase</fullName>
    </alternativeName>
    <alternativeName>
        <fullName evidence="17">Tetrahydrofolylpolyglutamate synthase</fullName>
    </alternativeName>
</protein>
<dbReference type="NCBIfam" id="TIGR01499">
    <property type="entry name" value="folC"/>
    <property type="match status" value="1"/>
</dbReference>
<feature type="binding site" evidence="18">
    <location>
        <position position="328"/>
    </location>
    <ligand>
        <name>ATP</name>
        <dbReference type="ChEBI" id="CHEBI:30616"/>
    </ligand>
</feature>
<dbReference type="GeneID" id="37159205"/>
<comment type="cofactor">
    <cofactor evidence="17">
        <name>a monovalent cation</name>
        <dbReference type="ChEBI" id="CHEBI:60242"/>
    </cofactor>
    <text evidence="17">A monovalent cation.</text>
</comment>
<evidence type="ECO:0000256" key="3">
    <source>
        <dbReference type="ARBA" id="ARBA00004496"/>
    </source>
</evidence>
<keyword evidence="8 17" id="KW-0436">Ligase</keyword>
<evidence type="ECO:0000256" key="15">
    <source>
        <dbReference type="ARBA" id="ARBA00023136"/>
    </source>
</evidence>
<dbReference type="Proteomes" id="UP000249526">
    <property type="component" value="Unassembled WGS sequence"/>
</dbReference>
<feature type="binding site" evidence="19">
    <location>
        <position position="116"/>
    </location>
    <ligand>
        <name>Mg(2+)</name>
        <dbReference type="ChEBI" id="CHEBI:18420"/>
        <label>1</label>
    </ligand>
</feature>
<dbReference type="GO" id="GO:0005829">
    <property type="term" value="C:cytosol"/>
    <property type="evidence" value="ECO:0007669"/>
    <property type="project" value="TreeGrafter"/>
</dbReference>
<dbReference type="GO" id="GO:0005759">
    <property type="term" value="C:mitochondrial matrix"/>
    <property type="evidence" value="ECO:0007669"/>
    <property type="project" value="UniProtKB-SubCell"/>
</dbReference>
<evidence type="ECO:0000256" key="6">
    <source>
        <dbReference type="ARBA" id="ARBA00022490"/>
    </source>
</evidence>
<dbReference type="PIRSF" id="PIRSF038895">
    <property type="entry name" value="FPGS"/>
    <property type="match status" value="1"/>
</dbReference>
<evidence type="ECO:0000256" key="2">
    <source>
        <dbReference type="ARBA" id="ARBA00004305"/>
    </source>
</evidence>
<dbReference type="GO" id="GO:0046872">
    <property type="term" value="F:metal ion binding"/>
    <property type="evidence" value="ECO:0007669"/>
    <property type="project" value="UniProtKB-KW"/>
</dbReference>
<keyword evidence="11" id="KW-0999">Mitochondrion inner membrane</keyword>
<evidence type="ECO:0000256" key="10">
    <source>
        <dbReference type="ARBA" id="ARBA00022741"/>
    </source>
</evidence>
<comment type="function">
    <text evidence="17">Catalyzes conversion of folates to polyglutamate derivatives allowing concentration of folate compounds in the cell and the intracellular retention of these cofactors, which are important substrates for most of the folate-dependent enzymes that are involved in one-carbon transfer reactions involved in purine, pyrimidine and amino acid synthesis.</text>
</comment>
<evidence type="ECO:0000256" key="14">
    <source>
        <dbReference type="ARBA" id="ARBA00023128"/>
    </source>
</evidence>
<proteinExistence type="inferred from homology"/>
<feature type="binding site" evidence="18">
    <location>
        <position position="344"/>
    </location>
    <ligand>
        <name>ATP</name>
        <dbReference type="ChEBI" id="CHEBI:30616"/>
    </ligand>
</feature>
<evidence type="ECO:0000313" key="22">
    <source>
        <dbReference type="Proteomes" id="UP000249526"/>
    </source>
</evidence>
<dbReference type="EC" id="6.3.2.17" evidence="17"/>
<dbReference type="UniPathway" id="UPA00850"/>
<evidence type="ECO:0000256" key="7">
    <source>
        <dbReference type="ARBA" id="ARBA00022563"/>
    </source>
</evidence>
<evidence type="ECO:0000313" key="21">
    <source>
        <dbReference type="EMBL" id="RAH59778.1"/>
    </source>
</evidence>
<keyword evidence="6" id="KW-0963">Cytoplasm</keyword>
<dbReference type="InterPro" id="IPR013221">
    <property type="entry name" value="Mur_ligase_cen"/>
</dbReference>
<keyword evidence="15" id="KW-0472">Membrane</keyword>
<comment type="pathway">
    <text evidence="4 17">Cofactor biosynthesis; tetrahydrofolylpolyglutamate biosynthesis.</text>
</comment>
<evidence type="ECO:0000256" key="4">
    <source>
        <dbReference type="ARBA" id="ARBA00005150"/>
    </source>
</evidence>
<gene>
    <name evidence="21" type="ORF">BO85DRAFT_366981</name>
</gene>
<dbReference type="GO" id="GO:0004326">
    <property type="term" value="F:tetrahydrofolylpolyglutamate synthase activity"/>
    <property type="evidence" value="ECO:0007669"/>
    <property type="project" value="UniProtKB-EC"/>
</dbReference>
<evidence type="ECO:0000256" key="5">
    <source>
        <dbReference type="ARBA" id="ARBA00008276"/>
    </source>
</evidence>
<dbReference type="RefSeq" id="XP_025517700.1">
    <property type="nucleotide sequence ID" value="XM_025655803.1"/>
</dbReference>
<evidence type="ECO:0000256" key="12">
    <source>
        <dbReference type="ARBA" id="ARBA00022840"/>
    </source>
</evidence>
<dbReference type="GO" id="GO:0005743">
    <property type="term" value="C:mitochondrial inner membrane"/>
    <property type="evidence" value="ECO:0007669"/>
    <property type="project" value="UniProtKB-SubCell"/>
</dbReference>
<evidence type="ECO:0000256" key="1">
    <source>
        <dbReference type="ARBA" id="ARBA00004273"/>
    </source>
</evidence>
<dbReference type="InterPro" id="IPR018109">
    <property type="entry name" value="Folylpolyglutamate_synth_CS"/>
</dbReference>
<evidence type="ECO:0000256" key="9">
    <source>
        <dbReference type="ARBA" id="ARBA00022723"/>
    </source>
</evidence>
<organism evidence="21 22">
    <name type="scientific">Aspergillus piperis CBS 112811</name>
    <dbReference type="NCBI Taxonomy" id="1448313"/>
    <lineage>
        <taxon>Eukaryota</taxon>
        <taxon>Fungi</taxon>
        <taxon>Dikarya</taxon>
        <taxon>Ascomycota</taxon>
        <taxon>Pezizomycotina</taxon>
        <taxon>Eurotiomycetes</taxon>
        <taxon>Eurotiomycetidae</taxon>
        <taxon>Eurotiales</taxon>
        <taxon>Aspergillaceae</taxon>
        <taxon>Aspergillus</taxon>
        <taxon>Aspergillus subgen. Circumdati</taxon>
    </lineage>
</organism>
<dbReference type="PANTHER" id="PTHR11136">
    <property type="entry name" value="FOLYLPOLYGLUTAMATE SYNTHASE-RELATED"/>
    <property type="match status" value="1"/>
</dbReference>
<dbReference type="GO" id="GO:0005524">
    <property type="term" value="F:ATP binding"/>
    <property type="evidence" value="ECO:0007669"/>
    <property type="project" value="UniProtKB-KW"/>
</dbReference>
<comment type="similarity">
    <text evidence="5 17">Belongs to the folylpolyglutamate synthase family.</text>
</comment>
<keyword evidence="13 19" id="KW-0460">Magnesium</keyword>
<sequence length="538" mass="59981">MLAVDSKNKITRTYEQNALRLLETRRRRARPRTNPSVQTEQIPANVTPTVRGIPCLYGMSEWLQTLGHSDTDISRLNIIHVTGTKGKGSTCEFTRSILHAHGLRTGFPSKIGLYTSPHIQCIRERIQINSNPVTENLFTKYFFEVWDTLMETNIRKADTTQQPPRYLQFLALLAFHTFIRENVDAAIIEVHQGGEFDATNVIQNPVVTGITSLGLDHLDQLGPTVDSIAWHKSGIFKPGAPALSVPQDDSPLEVLHARAAEKNTSLTIIPLNPDLPTDSSVLGIPVQRLNCSLALELARTFLQAKAPDHVIEPADISTAMEDISLIGRFEIINDPDGQSQWFVDGAHNTLSLEKTAEWFSDITKRSAEQTKLTNQLTQMNYLYMHRILIFSHFSKDRDGLALLKCLAESLVEQDALPDHVIFTTYIERADKSQIEKCNKMKDILPTTLPDLSVLSLFAEKWKATVPQGTSSVSTKETIEEAIDTARSITAQQDGKAQVLITGCFLLVGGALNILRCSKRYISNVNTKVVRYVGVDNLE</sequence>
<accession>A0A8G1R5Q1</accession>
<evidence type="ECO:0000256" key="16">
    <source>
        <dbReference type="ARBA" id="ARBA00047493"/>
    </source>
</evidence>
<evidence type="ECO:0000256" key="17">
    <source>
        <dbReference type="PIRNR" id="PIRNR038895"/>
    </source>
</evidence>
<dbReference type="PROSITE" id="PS01011">
    <property type="entry name" value="FOLYLPOLYGLU_SYNT_1"/>
    <property type="match status" value="1"/>
</dbReference>
<name>A0A8G1R5Q1_9EURO</name>
<keyword evidence="14" id="KW-0496">Mitochondrion</keyword>
<dbReference type="EMBL" id="KZ825058">
    <property type="protein sequence ID" value="RAH59778.1"/>
    <property type="molecule type" value="Genomic_DNA"/>
</dbReference>
<dbReference type="InterPro" id="IPR036565">
    <property type="entry name" value="Mur-like_cat_sf"/>
</dbReference>
<comment type="subcellular location">
    <subcellularLocation>
        <location evidence="3">Cytoplasm</location>
    </subcellularLocation>
    <subcellularLocation>
        <location evidence="1">Mitochondrion inner membrane</location>
    </subcellularLocation>
    <subcellularLocation>
        <location evidence="2">Mitochondrion matrix</location>
    </subcellularLocation>
</comment>
<dbReference type="Gene3D" id="3.90.190.20">
    <property type="entry name" value="Mur ligase, C-terminal domain"/>
    <property type="match status" value="1"/>
</dbReference>
<dbReference type="InterPro" id="IPR036615">
    <property type="entry name" value="Mur_ligase_C_dom_sf"/>
</dbReference>
<reference evidence="21 22" key="1">
    <citation type="submission" date="2018-02" db="EMBL/GenBank/DDBJ databases">
        <title>The genomes of Aspergillus section Nigri reveals drivers in fungal speciation.</title>
        <authorList>
            <consortium name="DOE Joint Genome Institute"/>
            <person name="Vesth T.C."/>
            <person name="Nybo J."/>
            <person name="Theobald S."/>
            <person name="Brandl J."/>
            <person name="Frisvad J.C."/>
            <person name="Nielsen K.F."/>
            <person name="Lyhne E.K."/>
            <person name="Kogle M.E."/>
            <person name="Kuo A."/>
            <person name="Riley R."/>
            <person name="Clum A."/>
            <person name="Nolan M."/>
            <person name="Lipzen A."/>
            <person name="Salamov A."/>
            <person name="Henrissat B."/>
            <person name="Wiebenga A."/>
            <person name="De vries R.P."/>
            <person name="Grigoriev I.V."/>
            <person name="Mortensen U.H."/>
            <person name="Andersen M.R."/>
            <person name="Baker S.E."/>
        </authorList>
    </citation>
    <scope>NUCLEOTIDE SEQUENCE [LARGE SCALE GENOMIC DNA]</scope>
    <source>
        <strain evidence="21 22">CBS 112811</strain>
    </source>
</reference>
<keyword evidence="22" id="KW-1185">Reference proteome</keyword>
<feature type="domain" description="Mur ligase central" evidence="20">
    <location>
        <begin position="81"/>
        <end position="264"/>
    </location>
</feature>
<dbReference type="Pfam" id="PF08245">
    <property type="entry name" value="Mur_ligase_M"/>
    <property type="match status" value="1"/>
</dbReference>
<keyword evidence="10 18" id="KW-0547">Nucleotide-binding</keyword>
<feature type="binding site" evidence="19">
    <location>
        <position position="217"/>
    </location>
    <ligand>
        <name>Mg(2+)</name>
        <dbReference type="ChEBI" id="CHEBI:18420"/>
        <label>1</label>
    </ligand>
</feature>
<evidence type="ECO:0000259" key="20">
    <source>
        <dbReference type="Pfam" id="PF08245"/>
    </source>
</evidence>
<keyword evidence="12 18" id="KW-0067">ATP-binding</keyword>